<dbReference type="PANTHER" id="PTHR48043:SF145">
    <property type="entry name" value="FI06409P-RELATED"/>
    <property type="match status" value="1"/>
</dbReference>
<dbReference type="Proteomes" id="UP000799424">
    <property type="component" value="Unassembled WGS sequence"/>
</dbReference>
<dbReference type="AlphaFoldDB" id="A0A6A6ZGA0"/>
<sequence>MSSAPILFLTNSELGQASVILAVAEEVALTPGSRVHVGSFSSLAGAIPDGIKFHSLPGRSMKQVFASSGLEFLPKHRPGVVGTSGGFAKAYSVVLAPWTASEYFSIFDACCQLLKDLEPSLVVLDPLFSPAYDAALSLNRRCLVLSPNTFKDHATGSQPGLNSIFKLPCLGSGYSTPMGPLTVVFNVWLLIALHVNGQWSAPVKKLEEARKQRGIQNRLGSICMFDEPPTDLIFLVQSTPESDFPLHVPSNLLGCGPILPSFLPLAKTHAELASWLNIGPTIVINMGSHVTHANREAGEIMTAVLACMQKHEKLQVLWKLQSDDIPDVPASVQSRLRIMSWLPSTPAAILTASTSVCAYVYHGGSNSFHEAVAAGVPHVVCPVWLDTYDFATRVEHLGIGLWANRGSAPDVDSTSLQRALEEVIGGAGAEERRKKARSLAKIVGGVDSGRRFAANRILDATA</sequence>
<keyword evidence="4" id="KW-1185">Reference proteome</keyword>
<protein>
    <submittedName>
        <fullName evidence="3">UDP-Glycosyltransferase/glycogen phosphorylase</fullName>
    </submittedName>
</protein>
<evidence type="ECO:0000313" key="3">
    <source>
        <dbReference type="EMBL" id="KAF2819227.1"/>
    </source>
</evidence>
<evidence type="ECO:0000256" key="1">
    <source>
        <dbReference type="ARBA" id="ARBA00022676"/>
    </source>
</evidence>
<keyword evidence="2 3" id="KW-0808">Transferase</keyword>
<dbReference type="InterPro" id="IPR050271">
    <property type="entry name" value="UDP-glycosyltransferase"/>
</dbReference>
<gene>
    <name evidence="3" type="ORF">CC86DRAFT_375369</name>
</gene>
<organism evidence="3 4">
    <name type="scientific">Ophiobolus disseminans</name>
    <dbReference type="NCBI Taxonomy" id="1469910"/>
    <lineage>
        <taxon>Eukaryota</taxon>
        <taxon>Fungi</taxon>
        <taxon>Dikarya</taxon>
        <taxon>Ascomycota</taxon>
        <taxon>Pezizomycotina</taxon>
        <taxon>Dothideomycetes</taxon>
        <taxon>Pleosporomycetidae</taxon>
        <taxon>Pleosporales</taxon>
        <taxon>Pleosporineae</taxon>
        <taxon>Phaeosphaeriaceae</taxon>
        <taxon>Ophiobolus</taxon>
    </lineage>
</organism>
<dbReference type="EMBL" id="MU006246">
    <property type="protein sequence ID" value="KAF2819227.1"/>
    <property type="molecule type" value="Genomic_DNA"/>
</dbReference>
<keyword evidence="1" id="KW-0328">Glycosyltransferase</keyword>
<dbReference type="PANTHER" id="PTHR48043">
    <property type="entry name" value="EG:EG0003.4 PROTEIN-RELATED"/>
    <property type="match status" value="1"/>
</dbReference>
<proteinExistence type="predicted"/>
<dbReference type="Gene3D" id="3.40.50.2000">
    <property type="entry name" value="Glycogen Phosphorylase B"/>
    <property type="match status" value="2"/>
</dbReference>
<dbReference type="InterPro" id="IPR002213">
    <property type="entry name" value="UDP_glucos_trans"/>
</dbReference>
<evidence type="ECO:0000313" key="4">
    <source>
        <dbReference type="Proteomes" id="UP000799424"/>
    </source>
</evidence>
<accession>A0A6A6ZGA0</accession>
<dbReference type="GO" id="GO:0008194">
    <property type="term" value="F:UDP-glycosyltransferase activity"/>
    <property type="evidence" value="ECO:0007669"/>
    <property type="project" value="InterPro"/>
</dbReference>
<reference evidence="3" key="1">
    <citation type="journal article" date="2020" name="Stud. Mycol.">
        <title>101 Dothideomycetes genomes: a test case for predicting lifestyles and emergence of pathogens.</title>
        <authorList>
            <person name="Haridas S."/>
            <person name="Albert R."/>
            <person name="Binder M."/>
            <person name="Bloem J."/>
            <person name="Labutti K."/>
            <person name="Salamov A."/>
            <person name="Andreopoulos B."/>
            <person name="Baker S."/>
            <person name="Barry K."/>
            <person name="Bills G."/>
            <person name="Bluhm B."/>
            <person name="Cannon C."/>
            <person name="Castanera R."/>
            <person name="Culley D."/>
            <person name="Daum C."/>
            <person name="Ezra D."/>
            <person name="Gonzalez J."/>
            <person name="Henrissat B."/>
            <person name="Kuo A."/>
            <person name="Liang C."/>
            <person name="Lipzen A."/>
            <person name="Lutzoni F."/>
            <person name="Magnuson J."/>
            <person name="Mondo S."/>
            <person name="Nolan M."/>
            <person name="Ohm R."/>
            <person name="Pangilinan J."/>
            <person name="Park H.-J."/>
            <person name="Ramirez L."/>
            <person name="Alfaro M."/>
            <person name="Sun H."/>
            <person name="Tritt A."/>
            <person name="Yoshinaga Y."/>
            <person name="Zwiers L.-H."/>
            <person name="Turgeon B."/>
            <person name="Goodwin S."/>
            <person name="Spatafora J."/>
            <person name="Crous P."/>
            <person name="Grigoriev I."/>
        </authorList>
    </citation>
    <scope>NUCLEOTIDE SEQUENCE</scope>
    <source>
        <strain evidence="3">CBS 113818</strain>
    </source>
</reference>
<name>A0A6A6ZGA0_9PLEO</name>
<dbReference type="CDD" id="cd03784">
    <property type="entry name" value="GT1_Gtf-like"/>
    <property type="match status" value="1"/>
</dbReference>
<dbReference type="Pfam" id="PF00201">
    <property type="entry name" value="UDPGT"/>
    <property type="match status" value="1"/>
</dbReference>
<dbReference type="SUPFAM" id="SSF53756">
    <property type="entry name" value="UDP-Glycosyltransferase/glycogen phosphorylase"/>
    <property type="match status" value="1"/>
</dbReference>
<evidence type="ECO:0000256" key="2">
    <source>
        <dbReference type="ARBA" id="ARBA00022679"/>
    </source>
</evidence>
<dbReference type="OrthoDB" id="5835829at2759"/>